<dbReference type="PANTHER" id="PTHR21443:SF0">
    <property type="entry name" value="CONSERVED OLIGOMERIC GOLGI COMPLEX SUBUNIT 7"/>
    <property type="match status" value="1"/>
</dbReference>
<evidence type="ECO:0000256" key="1">
    <source>
        <dbReference type="ARBA" id="ARBA00004395"/>
    </source>
</evidence>
<dbReference type="EMBL" id="KI925460">
    <property type="protein sequence ID" value="ETW79895.1"/>
    <property type="molecule type" value="Genomic_DNA"/>
</dbReference>
<accession>W4K3I1</accession>
<dbReference type="KEGG" id="hir:HETIRDRAFT_459761"/>
<dbReference type="GO" id="GO:0006890">
    <property type="term" value="P:retrograde vesicle-mediated transport, Golgi to endoplasmic reticulum"/>
    <property type="evidence" value="ECO:0007669"/>
    <property type="project" value="TreeGrafter"/>
</dbReference>
<dbReference type="Proteomes" id="UP000030671">
    <property type="component" value="Unassembled WGS sequence"/>
</dbReference>
<evidence type="ECO:0000256" key="4">
    <source>
        <dbReference type="ARBA" id="ARBA00022448"/>
    </source>
</evidence>
<evidence type="ECO:0000256" key="2">
    <source>
        <dbReference type="ARBA" id="ARBA00005831"/>
    </source>
</evidence>
<proteinExistence type="inferred from homology"/>
<evidence type="ECO:0000256" key="7">
    <source>
        <dbReference type="ARBA" id="ARBA00023136"/>
    </source>
</evidence>
<dbReference type="STRING" id="747525.W4K3I1"/>
<comment type="similarity">
    <text evidence="2">Belongs to the COG7 family.</text>
</comment>
<evidence type="ECO:0000313" key="10">
    <source>
        <dbReference type="Proteomes" id="UP000030671"/>
    </source>
</evidence>
<dbReference type="GO" id="GO:0006886">
    <property type="term" value="P:intracellular protein transport"/>
    <property type="evidence" value="ECO:0007669"/>
    <property type="project" value="InterPro"/>
</dbReference>
<dbReference type="GO" id="GO:0007030">
    <property type="term" value="P:Golgi organization"/>
    <property type="evidence" value="ECO:0007669"/>
    <property type="project" value="TreeGrafter"/>
</dbReference>
<sequence length="898" mass="99226">MSGETQLLSPDFLDSLGTLADDDDVVEWINGLLDEKDEQGLGNPDLNSLDRYVSRLIPSLDVASEDVSSNLERLIDEISRSTSRLSYDLHFMRDGATSLQDALSDLAERSNTSVSRGTSEALDRLHSLDIIKSHMITARDVLREAESWSTLESEVLSLLTEQNYEKAAEKLSEANKSMVVFENTSDYDHRRTLMISLQNQLEASLSSALIAAINSQDVAVCRNYYAIFCNIQRDLEFRTYYYGSRRSSLVTTWQNARYEGSHPPPSPSSPEQSFSAFLSAFFSTFISILNAERTSVSAIFPDPQATMANFVTSTLAALQPTFSERLASMSIHHGASALLELIEAFKATEQFAIASGKILQRAEYTGPPIRTMSGDAKDIGMAHKSHSRWRSTRLSISQRMNPTTSSAGESKNSIASTTALDWDQEVLEPFLEFQVEYGGLEGRFLSAALQNIMHTDDTRTDTSVDHARLLKERSVDVFSLAEESLGRVLSFTHGFGAVGLLQALENLFRKFIDSSKSQFSEQSFVSQRSFSTPNSSDDLADLDYTSEDWTRIQMWLHLLGALRVVLDRMTVFESKLYSVLLQVSTTIRSLSHDLASAYIPGTTKGEVHLLTQSVLNSAKLHALLQEVDPESQIYDPSVPKRSHSIRQRVSLLPNALASLTEFSTFCQTSLQHAMLSPLRKHLSNYSASPLWTASSDPRTKRSGATATSDAQVPVFSLSPTETIQRVAEGLLNLPRLFEVYADDDVLSFSIDTLPFVDKDLIAALSEQAAGDARLTHPRRQSMSLKNQALPPKPAPEFSPEAIASIWLSSLGLSLLSHLTTAILPRIPFLTSAGAAQLSSDLEYLTNIVSSLNVASEELETWREYIRLGDEDGPQRGADVGSNNAIFAQVARMRGWSIA</sequence>
<evidence type="ECO:0000256" key="6">
    <source>
        <dbReference type="ARBA" id="ARBA00023034"/>
    </source>
</evidence>
<dbReference type="InterPro" id="IPR019335">
    <property type="entry name" value="COG7"/>
</dbReference>
<dbReference type="Pfam" id="PF10191">
    <property type="entry name" value="COG7"/>
    <property type="match status" value="2"/>
</dbReference>
<dbReference type="AlphaFoldDB" id="W4K3I1"/>
<evidence type="ECO:0000256" key="3">
    <source>
        <dbReference type="ARBA" id="ARBA00020984"/>
    </source>
</evidence>
<dbReference type="InParanoid" id="W4K3I1"/>
<dbReference type="OrthoDB" id="249612at2759"/>
<evidence type="ECO:0000256" key="8">
    <source>
        <dbReference type="ARBA" id="ARBA00031345"/>
    </source>
</evidence>
<comment type="subcellular location">
    <subcellularLocation>
        <location evidence="1">Golgi apparatus membrane</location>
        <topology evidence="1">Peripheral membrane protein</topology>
    </subcellularLocation>
</comment>
<keyword evidence="4" id="KW-0813">Transport</keyword>
<evidence type="ECO:0000256" key="5">
    <source>
        <dbReference type="ARBA" id="ARBA00022927"/>
    </source>
</evidence>
<keyword evidence="5" id="KW-0653">Protein transport</keyword>
<keyword evidence="10" id="KW-1185">Reference proteome</keyword>
<reference evidence="9 10" key="1">
    <citation type="journal article" date="2012" name="New Phytol.">
        <title>Insight into trade-off between wood decay and parasitism from the genome of a fungal forest pathogen.</title>
        <authorList>
            <person name="Olson A."/>
            <person name="Aerts A."/>
            <person name="Asiegbu F."/>
            <person name="Belbahri L."/>
            <person name="Bouzid O."/>
            <person name="Broberg A."/>
            <person name="Canback B."/>
            <person name="Coutinho P.M."/>
            <person name="Cullen D."/>
            <person name="Dalman K."/>
            <person name="Deflorio G."/>
            <person name="van Diepen L.T."/>
            <person name="Dunand C."/>
            <person name="Duplessis S."/>
            <person name="Durling M."/>
            <person name="Gonthier P."/>
            <person name="Grimwood J."/>
            <person name="Fossdal C.G."/>
            <person name="Hansson D."/>
            <person name="Henrissat B."/>
            <person name="Hietala A."/>
            <person name="Himmelstrand K."/>
            <person name="Hoffmeister D."/>
            <person name="Hogberg N."/>
            <person name="James T.Y."/>
            <person name="Karlsson M."/>
            <person name="Kohler A."/>
            <person name="Kues U."/>
            <person name="Lee Y.H."/>
            <person name="Lin Y.C."/>
            <person name="Lind M."/>
            <person name="Lindquist E."/>
            <person name="Lombard V."/>
            <person name="Lucas S."/>
            <person name="Lunden K."/>
            <person name="Morin E."/>
            <person name="Murat C."/>
            <person name="Park J."/>
            <person name="Raffaello T."/>
            <person name="Rouze P."/>
            <person name="Salamov A."/>
            <person name="Schmutz J."/>
            <person name="Solheim H."/>
            <person name="Stahlberg J."/>
            <person name="Velez H."/>
            <person name="de Vries R.P."/>
            <person name="Wiebenga A."/>
            <person name="Woodward S."/>
            <person name="Yakovlev I."/>
            <person name="Garbelotto M."/>
            <person name="Martin F."/>
            <person name="Grigoriev I.V."/>
            <person name="Stenlid J."/>
        </authorList>
    </citation>
    <scope>NUCLEOTIDE SEQUENCE [LARGE SCALE GENOMIC DNA]</scope>
    <source>
        <strain evidence="9 10">TC 32-1</strain>
    </source>
</reference>
<keyword evidence="7" id="KW-0472">Membrane</keyword>
<keyword evidence="6" id="KW-0333">Golgi apparatus</keyword>
<dbReference type="eggNOG" id="KOG4182">
    <property type="taxonomic scope" value="Eukaryota"/>
</dbReference>
<dbReference type="GO" id="GO:0017119">
    <property type="term" value="C:Golgi transport complex"/>
    <property type="evidence" value="ECO:0007669"/>
    <property type="project" value="InterPro"/>
</dbReference>
<dbReference type="RefSeq" id="XP_009548431.1">
    <property type="nucleotide sequence ID" value="XM_009550136.1"/>
</dbReference>
<gene>
    <name evidence="9" type="ORF">HETIRDRAFT_459761</name>
</gene>
<name>W4K3I1_HETIT</name>
<dbReference type="GO" id="GO:0000139">
    <property type="term" value="C:Golgi membrane"/>
    <property type="evidence" value="ECO:0007669"/>
    <property type="project" value="UniProtKB-SubCell"/>
</dbReference>
<organism evidence="9 10">
    <name type="scientific">Heterobasidion irregulare (strain TC 32-1)</name>
    <dbReference type="NCBI Taxonomy" id="747525"/>
    <lineage>
        <taxon>Eukaryota</taxon>
        <taxon>Fungi</taxon>
        <taxon>Dikarya</taxon>
        <taxon>Basidiomycota</taxon>
        <taxon>Agaricomycotina</taxon>
        <taxon>Agaricomycetes</taxon>
        <taxon>Russulales</taxon>
        <taxon>Bondarzewiaceae</taxon>
        <taxon>Heterobasidion</taxon>
        <taxon>Heterobasidion annosum species complex</taxon>
    </lineage>
</organism>
<dbReference type="HOGENOM" id="CLU_006044_0_0_1"/>
<dbReference type="PANTHER" id="PTHR21443">
    <property type="entry name" value="CONSERVED OLIGOMERIC GOLGI COMPLEX COMPONENT 7"/>
    <property type="match status" value="1"/>
</dbReference>
<dbReference type="GeneID" id="20677017"/>
<evidence type="ECO:0000313" key="9">
    <source>
        <dbReference type="EMBL" id="ETW79895.1"/>
    </source>
</evidence>
<protein>
    <recommendedName>
        <fullName evidence="3">Conserved oligomeric Golgi complex subunit 7</fullName>
    </recommendedName>
    <alternativeName>
        <fullName evidence="8">Component of oligomeric Golgi complex 7</fullName>
    </alternativeName>
</protein>